<dbReference type="Proteomes" id="UP001365542">
    <property type="component" value="Unassembled WGS sequence"/>
</dbReference>
<evidence type="ECO:0000256" key="5">
    <source>
        <dbReference type="SAM" id="MobiDB-lite"/>
    </source>
</evidence>
<gene>
    <name evidence="8" type="ORF">TWF694_010884</name>
</gene>
<dbReference type="InterPro" id="IPR033308">
    <property type="entry name" value="PGAP5/Cdc1/Ted1"/>
</dbReference>
<feature type="domain" description="Calcineurin-like phosphoesterase" evidence="7">
    <location>
        <begin position="135"/>
        <end position="397"/>
    </location>
</feature>
<dbReference type="GO" id="GO:0016787">
    <property type="term" value="F:hydrolase activity"/>
    <property type="evidence" value="ECO:0007669"/>
    <property type="project" value="InterPro"/>
</dbReference>
<accession>A0AAV9X7P5</accession>
<sequence>MSQLAKLAGFVRLPLGLVHVLRSISLFIIYSLTSLVSYWILCVKSWWRDTVRGGVKRQISLTNLLRLIWFGVVYWGELATFTDSIARCNWSNWEKWPEGATPEHAILIADPQLVDPHTYVRSKPFMAATMYYIDRYLARAYKDILTGLTPSAVLFLGDLFDGGREWNTSINIDAPGGYGKGEKAHMNDAYWHQEYERFQRIFPNEPGVLTIKSLPGNHDLGFGKGIKPEVYERFRTYFGETNSVWEIGNHSFVLVDSVSLSDDRQSAEGWRVGGKAKQWLDEYGKGMHQPMPRTTTPRKLMTQDIQLASQKDPSEGQVPPQQNMFDRRLPSILLTHVPLYRGPNTPCGPLRESKLHGGGIPFRAGYQYSNVLSHDLSRDLLQKVSPTWVFSGDDHDYCVHQHAGVGDPGKGQRTGRWGLIKEITVKSISWCMGIRKPGILLISLYNPDQKDYPHEELVQNFERNQRLQQRHILNPASEYGINAQTHLCLLPDQLGTFLLYAGLFAWTLIIMSIKVQRLGTSPYYHSRSSSSSSSSSSFSSKGKSFSGNNPSLFISTEKANFNAKKQEPLLPLATPTPTTATFAYHQHTLIPAVNGTTTSTLATPAFSTQKPRPAAAAAHAGSGTISPVSRSSSPRLGGGYGYYSGKHEIDMTSGQVSPITSDRDDEKYKYRKEAGLVDAAAISGVMNQWISQTGAGDAVGKGREEAKKWLDEKSFELQKVMQSNAIGRQVVRGWRNGKVRIGSSWVERRTRELRFVAWAVFLEARDVAIPVLLFYWWCLTSY</sequence>
<comment type="subcellular location">
    <subcellularLocation>
        <location evidence="1">Membrane</location>
        <topology evidence="1">Multi-pass membrane protein</topology>
    </subcellularLocation>
</comment>
<dbReference type="InterPro" id="IPR029052">
    <property type="entry name" value="Metallo-depent_PP-like"/>
</dbReference>
<keyword evidence="3 6" id="KW-1133">Transmembrane helix</keyword>
<reference evidence="8 9" key="1">
    <citation type="submission" date="2019-10" db="EMBL/GenBank/DDBJ databases">
        <authorList>
            <person name="Palmer J.M."/>
        </authorList>
    </citation>
    <scope>NUCLEOTIDE SEQUENCE [LARGE SCALE GENOMIC DNA]</scope>
    <source>
        <strain evidence="8 9">TWF694</strain>
    </source>
</reference>
<dbReference type="SUPFAM" id="SSF56300">
    <property type="entry name" value="Metallo-dependent phosphatases"/>
    <property type="match status" value="1"/>
</dbReference>
<feature type="compositionally biased region" description="Low complexity" evidence="5">
    <location>
        <begin position="528"/>
        <end position="546"/>
    </location>
</feature>
<evidence type="ECO:0000313" key="8">
    <source>
        <dbReference type="EMBL" id="KAK6537991.1"/>
    </source>
</evidence>
<evidence type="ECO:0000256" key="6">
    <source>
        <dbReference type="SAM" id="Phobius"/>
    </source>
</evidence>
<organism evidence="8 9">
    <name type="scientific">Orbilia ellipsospora</name>
    <dbReference type="NCBI Taxonomy" id="2528407"/>
    <lineage>
        <taxon>Eukaryota</taxon>
        <taxon>Fungi</taxon>
        <taxon>Dikarya</taxon>
        <taxon>Ascomycota</taxon>
        <taxon>Pezizomycotina</taxon>
        <taxon>Orbiliomycetes</taxon>
        <taxon>Orbiliales</taxon>
        <taxon>Orbiliaceae</taxon>
        <taxon>Orbilia</taxon>
    </lineage>
</organism>
<feature type="compositionally biased region" description="Polar residues" evidence="5">
    <location>
        <begin position="623"/>
        <end position="633"/>
    </location>
</feature>
<dbReference type="PANTHER" id="PTHR13315">
    <property type="entry name" value="METALLO PHOSPHOESTERASE RELATED"/>
    <property type="match status" value="1"/>
</dbReference>
<dbReference type="EMBL" id="JAVHJO010000008">
    <property type="protein sequence ID" value="KAK6537991.1"/>
    <property type="molecule type" value="Genomic_DNA"/>
</dbReference>
<keyword evidence="9" id="KW-1185">Reference proteome</keyword>
<feature type="transmembrane region" description="Helical" evidence="6">
    <location>
        <begin position="20"/>
        <end position="43"/>
    </location>
</feature>
<keyword evidence="2 6" id="KW-0812">Transmembrane</keyword>
<protein>
    <recommendedName>
        <fullName evidence="7">Calcineurin-like phosphoesterase domain-containing protein</fullName>
    </recommendedName>
</protein>
<evidence type="ECO:0000259" key="7">
    <source>
        <dbReference type="Pfam" id="PF00149"/>
    </source>
</evidence>
<name>A0AAV9X7P5_9PEZI</name>
<dbReference type="GO" id="GO:0016020">
    <property type="term" value="C:membrane"/>
    <property type="evidence" value="ECO:0007669"/>
    <property type="project" value="UniProtKB-SubCell"/>
</dbReference>
<dbReference type="InterPro" id="IPR004843">
    <property type="entry name" value="Calcineurin-like_PHP"/>
</dbReference>
<comment type="caution">
    <text evidence="8">The sequence shown here is derived from an EMBL/GenBank/DDBJ whole genome shotgun (WGS) entry which is preliminary data.</text>
</comment>
<feature type="region of interest" description="Disordered" evidence="5">
    <location>
        <begin position="607"/>
        <end position="633"/>
    </location>
</feature>
<dbReference type="PANTHER" id="PTHR13315:SF4">
    <property type="entry name" value="METALLOPHOSPHOESTERASE, ISOFORM E"/>
    <property type="match status" value="1"/>
</dbReference>
<evidence type="ECO:0000313" key="9">
    <source>
        <dbReference type="Proteomes" id="UP001365542"/>
    </source>
</evidence>
<dbReference type="GO" id="GO:0006506">
    <property type="term" value="P:GPI anchor biosynthetic process"/>
    <property type="evidence" value="ECO:0007669"/>
    <property type="project" value="InterPro"/>
</dbReference>
<proteinExistence type="predicted"/>
<feature type="region of interest" description="Disordered" evidence="5">
    <location>
        <begin position="526"/>
        <end position="546"/>
    </location>
</feature>
<dbReference type="Pfam" id="PF00149">
    <property type="entry name" value="Metallophos"/>
    <property type="match status" value="1"/>
</dbReference>
<dbReference type="AlphaFoldDB" id="A0AAV9X7P5"/>
<feature type="transmembrane region" description="Helical" evidence="6">
    <location>
        <begin position="64"/>
        <end position="82"/>
    </location>
</feature>
<keyword evidence="4 6" id="KW-0472">Membrane</keyword>
<evidence type="ECO:0000256" key="2">
    <source>
        <dbReference type="ARBA" id="ARBA00022692"/>
    </source>
</evidence>
<evidence type="ECO:0000256" key="4">
    <source>
        <dbReference type="ARBA" id="ARBA00023136"/>
    </source>
</evidence>
<evidence type="ECO:0000256" key="3">
    <source>
        <dbReference type="ARBA" id="ARBA00022989"/>
    </source>
</evidence>
<evidence type="ECO:0000256" key="1">
    <source>
        <dbReference type="ARBA" id="ARBA00004141"/>
    </source>
</evidence>
<dbReference type="GO" id="GO:0005783">
    <property type="term" value="C:endoplasmic reticulum"/>
    <property type="evidence" value="ECO:0007669"/>
    <property type="project" value="TreeGrafter"/>
</dbReference>